<dbReference type="RefSeq" id="WP_229161163.1">
    <property type="nucleotide sequence ID" value="NZ_JAJEWP010000003.1"/>
</dbReference>
<evidence type="ECO:0000313" key="3">
    <source>
        <dbReference type="EMBL" id="MCC2617203.1"/>
    </source>
</evidence>
<sequence>MKLMKSISALALVTLTLPAHADNIRDALRECGQTQNSLQRLVCYDRVVNELEKYSGLDDLMSVPAPLPPGGGTAAGKFPRPEPRGQQPDTAAPAPSDNFGIEHKNIEINEDMITSTVASVKEDPYGKSIVTLSNGHVWKQVDSTRLKLDDGEEVYVERGMLGSFFLGKSTQNRRMRVKRVQ</sequence>
<keyword evidence="2" id="KW-0732">Signal</keyword>
<dbReference type="Proteomes" id="UP001520878">
    <property type="component" value="Unassembled WGS sequence"/>
</dbReference>
<keyword evidence="4" id="KW-1185">Reference proteome</keyword>
<comment type="caution">
    <text evidence="3">The sequence shown here is derived from an EMBL/GenBank/DDBJ whole genome shotgun (WGS) entry which is preliminary data.</text>
</comment>
<organism evidence="3 4">
    <name type="scientific">Fluctibacter halophilus</name>
    <dbReference type="NCBI Taxonomy" id="226011"/>
    <lineage>
        <taxon>Bacteria</taxon>
        <taxon>Pseudomonadati</taxon>
        <taxon>Pseudomonadota</taxon>
        <taxon>Gammaproteobacteria</taxon>
        <taxon>Alteromonadales</taxon>
        <taxon>Alteromonadaceae</taxon>
        <taxon>Fluctibacter</taxon>
    </lineage>
</organism>
<protein>
    <recommendedName>
        <fullName evidence="5">Type IV pilus biogenesis protein PilP</fullName>
    </recommendedName>
</protein>
<accession>A0ABS8G9M0</accession>
<gene>
    <name evidence="3" type="ORF">LJ739_13195</name>
</gene>
<feature type="region of interest" description="Disordered" evidence="1">
    <location>
        <begin position="62"/>
        <end position="96"/>
    </location>
</feature>
<evidence type="ECO:0000256" key="2">
    <source>
        <dbReference type="SAM" id="SignalP"/>
    </source>
</evidence>
<reference evidence="3 4" key="1">
    <citation type="submission" date="2021-10" db="EMBL/GenBank/DDBJ databases">
        <title>Draft genome of Aestuariibacter halophilus JC2043.</title>
        <authorList>
            <person name="Emsley S.A."/>
            <person name="Pfannmuller K.M."/>
            <person name="Ushijima B."/>
            <person name="Saw J.H."/>
            <person name="Videau P."/>
        </authorList>
    </citation>
    <scope>NUCLEOTIDE SEQUENCE [LARGE SCALE GENOMIC DNA]</scope>
    <source>
        <strain evidence="3 4">JC2043</strain>
    </source>
</reference>
<dbReference type="EMBL" id="JAJEWP010000003">
    <property type="protein sequence ID" value="MCC2617203.1"/>
    <property type="molecule type" value="Genomic_DNA"/>
</dbReference>
<feature type="signal peptide" evidence="2">
    <location>
        <begin position="1"/>
        <end position="21"/>
    </location>
</feature>
<evidence type="ECO:0000256" key="1">
    <source>
        <dbReference type="SAM" id="MobiDB-lite"/>
    </source>
</evidence>
<evidence type="ECO:0008006" key="5">
    <source>
        <dbReference type="Google" id="ProtNLM"/>
    </source>
</evidence>
<proteinExistence type="predicted"/>
<evidence type="ECO:0000313" key="4">
    <source>
        <dbReference type="Proteomes" id="UP001520878"/>
    </source>
</evidence>
<feature type="chain" id="PRO_5047134546" description="Type IV pilus biogenesis protein PilP" evidence="2">
    <location>
        <begin position="22"/>
        <end position="181"/>
    </location>
</feature>
<name>A0ABS8G9M0_9ALTE</name>